<evidence type="ECO:0000256" key="1">
    <source>
        <dbReference type="PROSITE-ProRule" id="PRU00723"/>
    </source>
</evidence>
<feature type="compositionally biased region" description="Basic residues" evidence="2">
    <location>
        <begin position="133"/>
        <end position="149"/>
    </location>
</feature>
<keyword evidence="1" id="KW-0479">Metal-binding</keyword>
<dbReference type="PANTHER" id="PTHR36886">
    <property type="entry name" value="PROTEIN FRIGIDA-ESSENTIAL 1"/>
    <property type="match status" value="1"/>
</dbReference>
<feature type="region of interest" description="Disordered" evidence="2">
    <location>
        <begin position="392"/>
        <end position="414"/>
    </location>
</feature>
<sequence length="902" mass="100616">MAERRKRRSLWDMEEETKHLSGMSEHNSWTAKDRHSSHGSGRYYEYSDSRTSISQNSRDDSRWPAWEAIEENPVAPMNGSFKNTPEGKEMGHQRERYYKKMSPGFDRMELHNYNHAHEYNRSHSQRYPGSGRGRSRSRSRTRGRSRSRSLSRDREGKGEGAGAEAGAGAGMTSTQRITQGVVVLLETIDANLMDGMTEEVALRNHLNRSPRDGDLVEDDIVESWRSRGDHSRIPRHSYSRGSALELQNDVSDPYGEDDHFSSKSRRAAPCKDFMRGKCRWEDSCRFSHHAASDDSFRQGSRNPSFDKDIDRRQPYKNGKPPCKYFAAGKCDRDNCRFSHEDANLNSLEGRRLEVTESCSSHDKSNWWNGPKWDDTTRISDTLKPTGWVETIVTNTTGTGDTGNGQNDERGGYNLENENKTWGVIECKGGSLNCEKQPSLPRECGSYGVDTGAIESIAKDHMHNKQKHLVLHGSQLQNQDGIADVHGQNVMQERQSFSIKALEQTVYPASHIQPQHCGAIEDNLRNSSSDVLDEVKETRYTSHPILFSGQSSNQDGGSVFPGHSSILNEGHRVQNMLCPNPSSGFSADLNRPEIHIVDLLNVQTQMQNNQKAVHSQGLLEAKIPQLLTSLLTSEHAAQVTNSLVSNLGRQASPVTDPLPLTQRSANEDSQTYEGMEVSGSKGMVPPFSDTSGCAPFVNSINVQPNQNAASLNLLNSMGNGRDDTENGNHNLAQVTEQRNQMQLEPSSPLPIVTKFDSSKVKHPGSPRLRQEEVVANSEVTGGNKAIGDESKGVQENKHSETLGGPGKVEEGSANKDEKGMRIFKNALVELVKEILKPTWKEGRMSREVHKTVVKKVVDKVSSTIQVEHMPKTQDKAEQYLSNSKPKITKLVQAYVERCRKADS</sequence>
<feature type="domain" description="C3H1-type" evidence="3">
    <location>
        <begin position="316"/>
        <end position="342"/>
    </location>
</feature>
<feature type="region of interest" description="Disordered" evidence="2">
    <location>
        <begin position="780"/>
        <end position="815"/>
    </location>
</feature>
<feature type="zinc finger region" description="C3H1-type" evidence="1">
    <location>
        <begin position="264"/>
        <end position="291"/>
    </location>
</feature>
<reference evidence="4" key="2">
    <citation type="journal article" date="2024" name="Plant">
        <title>Genomic evolution and insights into agronomic trait innovations of Sesamum species.</title>
        <authorList>
            <person name="Miao H."/>
            <person name="Wang L."/>
            <person name="Qu L."/>
            <person name="Liu H."/>
            <person name="Sun Y."/>
            <person name="Le M."/>
            <person name="Wang Q."/>
            <person name="Wei S."/>
            <person name="Zheng Y."/>
            <person name="Lin W."/>
            <person name="Duan Y."/>
            <person name="Cao H."/>
            <person name="Xiong S."/>
            <person name="Wang X."/>
            <person name="Wei L."/>
            <person name="Li C."/>
            <person name="Ma Q."/>
            <person name="Ju M."/>
            <person name="Zhao R."/>
            <person name="Li G."/>
            <person name="Mu C."/>
            <person name="Tian Q."/>
            <person name="Mei H."/>
            <person name="Zhang T."/>
            <person name="Gao T."/>
            <person name="Zhang H."/>
        </authorList>
    </citation>
    <scope>NUCLEOTIDE SEQUENCE</scope>
    <source>
        <strain evidence="4">3651</strain>
    </source>
</reference>
<feature type="region of interest" description="Disordered" evidence="2">
    <location>
        <begin position="117"/>
        <end position="172"/>
    </location>
</feature>
<keyword evidence="1" id="KW-0862">Zinc</keyword>
<dbReference type="PANTHER" id="PTHR36886:SF8">
    <property type="entry name" value="ZINC FINGER CCCH DOMAIN-CONTAINING PROTEIN 38"/>
    <property type="match status" value="1"/>
</dbReference>
<evidence type="ECO:0000256" key="2">
    <source>
        <dbReference type="SAM" id="MobiDB-lite"/>
    </source>
</evidence>
<dbReference type="Proteomes" id="UP001293254">
    <property type="component" value="Unassembled WGS sequence"/>
</dbReference>
<proteinExistence type="predicted"/>
<keyword evidence="1" id="KW-0863">Zinc-finger</keyword>
<name>A0AAE1YGD0_9LAMI</name>
<feature type="domain" description="C3H1-type" evidence="3">
    <location>
        <begin position="264"/>
        <end position="291"/>
    </location>
</feature>
<feature type="compositionally biased region" description="Gly residues" evidence="2">
    <location>
        <begin position="159"/>
        <end position="169"/>
    </location>
</feature>
<gene>
    <name evidence="4" type="ORF">Salat_1256800</name>
</gene>
<dbReference type="AlphaFoldDB" id="A0AAE1YGD0"/>
<evidence type="ECO:0000313" key="4">
    <source>
        <dbReference type="EMBL" id="KAK4429562.1"/>
    </source>
</evidence>
<keyword evidence="5" id="KW-1185">Reference proteome</keyword>
<evidence type="ECO:0000313" key="5">
    <source>
        <dbReference type="Proteomes" id="UP001293254"/>
    </source>
</evidence>
<dbReference type="Gene3D" id="4.10.1000.10">
    <property type="entry name" value="Zinc finger, CCCH-type"/>
    <property type="match status" value="1"/>
</dbReference>
<dbReference type="EMBL" id="JACGWO010000004">
    <property type="protein sequence ID" value="KAK4429562.1"/>
    <property type="molecule type" value="Genomic_DNA"/>
</dbReference>
<comment type="caution">
    <text evidence="4">The sequence shown here is derived from an EMBL/GenBank/DDBJ whole genome shotgun (WGS) entry which is preliminary data.</text>
</comment>
<organism evidence="4 5">
    <name type="scientific">Sesamum alatum</name>
    <dbReference type="NCBI Taxonomy" id="300844"/>
    <lineage>
        <taxon>Eukaryota</taxon>
        <taxon>Viridiplantae</taxon>
        <taxon>Streptophyta</taxon>
        <taxon>Embryophyta</taxon>
        <taxon>Tracheophyta</taxon>
        <taxon>Spermatophyta</taxon>
        <taxon>Magnoliopsida</taxon>
        <taxon>eudicotyledons</taxon>
        <taxon>Gunneridae</taxon>
        <taxon>Pentapetalae</taxon>
        <taxon>asterids</taxon>
        <taxon>lamiids</taxon>
        <taxon>Lamiales</taxon>
        <taxon>Pedaliaceae</taxon>
        <taxon>Sesamum</taxon>
    </lineage>
</organism>
<dbReference type="GO" id="GO:0008270">
    <property type="term" value="F:zinc ion binding"/>
    <property type="evidence" value="ECO:0007669"/>
    <property type="project" value="UniProtKB-KW"/>
</dbReference>
<evidence type="ECO:0000259" key="3">
    <source>
        <dbReference type="PROSITE" id="PS50103"/>
    </source>
</evidence>
<dbReference type="SMART" id="SM00356">
    <property type="entry name" value="ZnF_C3H1"/>
    <property type="match status" value="2"/>
</dbReference>
<feature type="region of interest" description="Disordered" evidence="2">
    <location>
        <begin position="1"/>
        <end position="70"/>
    </location>
</feature>
<reference evidence="4" key="1">
    <citation type="submission" date="2020-06" db="EMBL/GenBank/DDBJ databases">
        <authorList>
            <person name="Li T."/>
            <person name="Hu X."/>
            <person name="Zhang T."/>
            <person name="Song X."/>
            <person name="Zhang H."/>
            <person name="Dai N."/>
            <person name="Sheng W."/>
            <person name="Hou X."/>
            <person name="Wei L."/>
        </authorList>
    </citation>
    <scope>NUCLEOTIDE SEQUENCE</scope>
    <source>
        <strain evidence="4">3651</strain>
        <tissue evidence="4">Leaf</tissue>
    </source>
</reference>
<protein>
    <submittedName>
        <fullName evidence="4">Zinc finger CCCH domain-containing protein 55</fullName>
    </submittedName>
</protein>
<dbReference type="InterPro" id="IPR000571">
    <property type="entry name" value="Znf_CCCH"/>
</dbReference>
<dbReference type="InterPro" id="IPR052650">
    <property type="entry name" value="Zinc_finger_CCCH"/>
</dbReference>
<accession>A0AAE1YGD0</accession>
<feature type="compositionally biased region" description="Basic and acidic residues" evidence="2">
    <location>
        <begin position="806"/>
        <end position="815"/>
    </location>
</feature>
<dbReference type="PROSITE" id="PS50103">
    <property type="entry name" value="ZF_C3H1"/>
    <property type="match status" value="2"/>
</dbReference>
<feature type="compositionally biased region" description="Basic and acidic residues" evidence="2">
    <location>
        <begin position="304"/>
        <end position="313"/>
    </location>
</feature>
<feature type="zinc finger region" description="C3H1-type" evidence="1">
    <location>
        <begin position="316"/>
        <end position="342"/>
    </location>
</feature>
<feature type="region of interest" description="Disordered" evidence="2">
    <location>
        <begin position="291"/>
        <end position="320"/>
    </location>
</feature>
<feature type="compositionally biased region" description="Basic and acidic residues" evidence="2">
    <location>
        <begin position="785"/>
        <end position="799"/>
    </location>
</feature>